<dbReference type="InterPro" id="IPR006327">
    <property type="entry name" value="PTS_IIC_fruc"/>
</dbReference>
<evidence type="ECO:0000313" key="11">
    <source>
        <dbReference type="EMBL" id="OMH25184.1"/>
    </source>
</evidence>
<keyword evidence="8 9" id="KW-0472">Membrane</keyword>
<dbReference type="GO" id="GO:0090563">
    <property type="term" value="F:protein-phosphocysteine-sugar phosphotransferase activity"/>
    <property type="evidence" value="ECO:0007669"/>
    <property type="project" value="TreeGrafter"/>
</dbReference>
<dbReference type="PANTHER" id="PTHR30505">
    <property type="entry name" value="FRUCTOSE-LIKE PERMEASE"/>
    <property type="match status" value="1"/>
</dbReference>
<keyword evidence="6 9" id="KW-0812">Transmembrane</keyword>
<dbReference type="Proteomes" id="UP000187085">
    <property type="component" value="Unassembled WGS sequence"/>
</dbReference>
<feature type="transmembrane region" description="Helical" evidence="9">
    <location>
        <begin position="20"/>
        <end position="40"/>
    </location>
</feature>
<dbReference type="InterPro" id="IPR013014">
    <property type="entry name" value="PTS_EIIC_2"/>
</dbReference>
<keyword evidence="7 9" id="KW-1133">Transmembrane helix</keyword>
<keyword evidence="4" id="KW-0762">Sugar transport</keyword>
<dbReference type="GO" id="GO:0005886">
    <property type="term" value="C:plasma membrane"/>
    <property type="evidence" value="ECO:0007669"/>
    <property type="project" value="UniProtKB-SubCell"/>
</dbReference>
<accession>A0A1R1LCC0</accession>
<feature type="transmembrane region" description="Helical" evidence="9">
    <location>
        <begin position="309"/>
        <end position="327"/>
    </location>
</feature>
<evidence type="ECO:0000259" key="10">
    <source>
        <dbReference type="PROSITE" id="PS51104"/>
    </source>
</evidence>
<feature type="transmembrane region" description="Helical" evidence="9">
    <location>
        <begin position="207"/>
        <end position="226"/>
    </location>
</feature>
<dbReference type="GO" id="GO:0009401">
    <property type="term" value="P:phosphoenolpyruvate-dependent sugar phosphotransferase system"/>
    <property type="evidence" value="ECO:0007669"/>
    <property type="project" value="UniProtKB-KW"/>
</dbReference>
<comment type="subcellular location">
    <subcellularLocation>
        <location evidence="1">Cell inner membrane</location>
        <topology evidence="1">Multi-pass membrane protein</topology>
    </subcellularLocation>
</comment>
<keyword evidence="3" id="KW-1003">Cell membrane</keyword>
<sequence>MVKIERQKKQSVWQEIYRAILTGVSYIIPLVVAGGLLQSLTLLVYGTGNASAAGTPQDQIRLLGTSLLALLVPILSAYIAYGIGDKAALIPGLAGGIAAQGVPLTLAASVSAGKATTVQDLVTAANAHVYPVGSGFIGGVIAGLAAGYLVKYLKKIPYPPSFAGIMTVLFYPFVGSFVIGALILFVIGDPAAAVTTALTDLLKGLQGGSLIVLGLVLGALACTDMGGPINKAAYLFGVYALAEGNGAPYAAFAAAKCIPPIAVALAAVFAPKGYTDEERSTAKGIWLLGAFGITEGAIPYALRDPLRIIIPSMIGGGIAAALSLVGGSSLPSAGGSMITIPITQNPLNWVLALATGLAVTTVLIVVAKRVKVRKHGPDEATHKSEVGSVLS</sequence>
<evidence type="ECO:0000313" key="12">
    <source>
        <dbReference type="Proteomes" id="UP000187085"/>
    </source>
</evidence>
<dbReference type="GO" id="GO:0008982">
    <property type="term" value="F:protein-N(PI)-phosphohistidine-sugar phosphotransferase activity"/>
    <property type="evidence" value="ECO:0007669"/>
    <property type="project" value="InterPro"/>
</dbReference>
<name>A0A1R1LCC0_9MICC</name>
<organism evidence="11 12">
    <name type="scientific">Tersicoccus phoenicis</name>
    <dbReference type="NCBI Taxonomy" id="554083"/>
    <lineage>
        <taxon>Bacteria</taxon>
        <taxon>Bacillati</taxon>
        <taxon>Actinomycetota</taxon>
        <taxon>Actinomycetes</taxon>
        <taxon>Micrococcales</taxon>
        <taxon>Micrococcaceae</taxon>
        <taxon>Tersicoccus</taxon>
    </lineage>
</organism>
<gene>
    <name evidence="11" type="ORF">BKD30_06455</name>
</gene>
<feature type="transmembrane region" description="Helical" evidence="9">
    <location>
        <begin position="347"/>
        <end position="367"/>
    </location>
</feature>
<dbReference type="InterPro" id="IPR050864">
    <property type="entry name" value="Bacterial_PTS_Sugar_Transport"/>
</dbReference>
<evidence type="ECO:0000256" key="5">
    <source>
        <dbReference type="ARBA" id="ARBA00022683"/>
    </source>
</evidence>
<dbReference type="AlphaFoldDB" id="A0A1R1LCC0"/>
<feature type="transmembrane region" description="Helical" evidence="9">
    <location>
        <begin position="128"/>
        <end position="150"/>
    </location>
</feature>
<protein>
    <recommendedName>
        <fullName evidence="10">PTS EIIC type-2 domain-containing protein</fullName>
    </recommendedName>
</protein>
<feature type="transmembrane region" description="Helical" evidence="9">
    <location>
        <begin position="162"/>
        <end position="187"/>
    </location>
</feature>
<comment type="caution">
    <text evidence="11">The sequence shown here is derived from an EMBL/GenBank/DDBJ whole genome shotgun (WGS) entry which is preliminary data.</text>
</comment>
<dbReference type="EMBL" id="MRDE01000035">
    <property type="protein sequence ID" value="OMH25184.1"/>
    <property type="molecule type" value="Genomic_DNA"/>
</dbReference>
<evidence type="ECO:0000256" key="6">
    <source>
        <dbReference type="ARBA" id="ARBA00022692"/>
    </source>
</evidence>
<evidence type="ECO:0000256" key="1">
    <source>
        <dbReference type="ARBA" id="ARBA00004429"/>
    </source>
</evidence>
<feature type="domain" description="PTS EIIC type-2" evidence="10">
    <location>
        <begin position="16"/>
        <end position="377"/>
    </location>
</feature>
<dbReference type="GO" id="GO:0005351">
    <property type="term" value="F:carbohydrate:proton symporter activity"/>
    <property type="evidence" value="ECO:0007669"/>
    <property type="project" value="InterPro"/>
</dbReference>
<evidence type="ECO:0000256" key="7">
    <source>
        <dbReference type="ARBA" id="ARBA00022989"/>
    </source>
</evidence>
<dbReference type="STRING" id="554083.BKD30_06455"/>
<evidence type="ECO:0000256" key="4">
    <source>
        <dbReference type="ARBA" id="ARBA00022597"/>
    </source>
</evidence>
<evidence type="ECO:0000256" key="2">
    <source>
        <dbReference type="ARBA" id="ARBA00022448"/>
    </source>
</evidence>
<evidence type="ECO:0000256" key="3">
    <source>
        <dbReference type="ARBA" id="ARBA00022475"/>
    </source>
</evidence>
<keyword evidence="5" id="KW-0598">Phosphotransferase system</keyword>
<feature type="transmembrane region" description="Helical" evidence="9">
    <location>
        <begin position="247"/>
        <end position="270"/>
    </location>
</feature>
<dbReference type="PROSITE" id="PS51104">
    <property type="entry name" value="PTS_EIIC_TYPE_2"/>
    <property type="match status" value="1"/>
</dbReference>
<evidence type="ECO:0000256" key="9">
    <source>
        <dbReference type="SAM" id="Phobius"/>
    </source>
</evidence>
<keyword evidence="2" id="KW-0813">Transport</keyword>
<dbReference type="NCBIfam" id="TIGR01427">
    <property type="entry name" value="PTS_IIC_fructo"/>
    <property type="match status" value="1"/>
</dbReference>
<keyword evidence="12" id="KW-1185">Reference proteome</keyword>
<proteinExistence type="predicted"/>
<reference evidence="11 12" key="1">
    <citation type="submission" date="2016-12" db="EMBL/GenBank/DDBJ databases">
        <title>Draft genome of Tersicoccus phoenicis 1P05MA.</title>
        <authorList>
            <person name="Nakajima Y."/>
            <person name="Yoshizawa S."/>
            <person name="Nakamura K."/>
            <person name="Ogura Y."/>
            <person name="Hayashi T."/>
            <person name="Kogure K."/>
        </authorList>
    </citation>
    <scope>NUCLEOTIDE SEQUENCE [LARGE SCALE GENOMIC DNA]</scope>
    <source>
        <strain evidence="11 12">1p05MA</strain>
    </source>
</reference>
<feature type="transmembrane region" description="Helical" evidence="9">
    <location>
        <begin position="60"/>
        <end position="81"/>
    </location>
</feature>
<evidence type="ECO:0000256" key="8">
    <source>
        <dbReference type="ARBA" id="ARBA00023136"/>
    </source>
</evidence>